<dbReference type="AlphaFoldDB" id="A0A9N7TMQ5"/>
<reference evidence="1" key="1">
    <citation type="submission" date="2020-03" db="EMBL/GenBank/DDBJ databases">
        <authorList>
            <person name="Weist P."/>
        </authorList>
    </citation>
    <scope>NUCLEOTIDE SEQUENCE</scope>
</reference>
<dbReference type="EMBL" id="CADEAL010000148">
    <property type="protein sequence ID" value="CAB1415286.1"/>
    <property type="molecule type" value="Genomic_DNA"/>
</dbReference>
<comment type="caution">
    <text evidence="1">The sequence shown here is derived from an EMBL/GenBank/DDBJ whole genome shotgun (WGS) entry which is preliminary data.</text>
</comment>
<organism evidence="1 2">
    <name type="scientific">Pleuronectes platessa</name>
    <name type="common">European plaice</name>
    <dbReference type="NCBI Taxonomy" id="8262"/>
    <lineage>
        <taxon>Eukaryota</taxon>
        <taxon>Metazoa</taxon>
        <taxon>Chordata</taxon>
        <taxon>Craniata</taxon>
        <taxon>Vertebrata</taxon>
        <taxon>Euteleostomi</taxon>
        <taxon>Actinopterygii</taxon>
        <taxon>Neopterygii</taxon>
        <taxon>Teleostei</taxon>
        <taxon>Neoteleostei</taxon>
        <taxon>Acanthomorphata</taxon>
        <taxon>Carangaria</taxon>
        <taxon>Pleuronectiformes</taxon>
        <taxon>Pleuronectoidei</taxon>
        <taxon>Pleuronectidae</taxon>
        <taxon>Pleuronectes</taxon>
    </lineage>
</organism>
<proteinExistence type="predicted"/>
<accession>A0A9N7TMQ5</accession>
<sequence length="120" mass="12737">MVRGLLGRRGLVSWAGAGAVWLIVRCVFGLDSAMERTHPSSLQVSEGGGRVVEEGESTGAAWERAGLLFGTITPLDQLIMFPLKNSSMSSKVGENGEEGSRKFWGSIRVLTASGSSLLLL</sequence>
<evidence type="ECO:0000313" key="1">
    <source>
        <dbReference type="EMBL" id="CAB1415286.1"/>
    </source>
</evidence>
<keyword evidence="2" id="KW-1185">Reference proteome</keyword>
<protein>
    <submittedName>
        <fullName evidence="1">Uncharacterized protein</fullName>
    </submittedName>
</protein>
<evidence type="ECO:0000313" key="2">
    <source>
        <dbReference type="Proteomes" id="UP001153269"/>
    </source>
</evidence>
<name>A0A9N7TMQ5_PLEPL</name>
<gene>
    <name evidence="1" type="ORF">PLEPLA_LOCUS3002</name>
</gene>
<dbReference type="Proteomes" id="UP001153269">
    <property type="component" value="Unassembled WGS sequence"/>
</dbReference>